<dbReference type="Proteomes" id="UP000028012">
    <property type="component" value="Unassembled WGS sequence"/>
</dbReference>
<evidence type="ECO:0000313" key="2">
    <source>
        <dbReference type="EMBL" id="KGE50709.1"/>
    </source>
</evidence>
<dbReference type="HOGENOM" id="CLU_2511838_0_0_6"/>
<dbReference type="STRING" id="325777.GW15_0218770"/>
<accession>A0A098PUB3</accession>
<comment type="caution">
    <text evidence="2">The sequence shown here is derived from an EMBL/GenBank/DDBJ whole genome shotgun (WGS) entry which is preliminary data.</text>
</comment>
<feature type="region of interest" description="Disordered" evidence="1">
    <location>
        <begin position="1"/>
        <end position="21"/>
    </location>
</feature>
<dbReference type="AlphaFoldDB" id="A0A098PUB3"/>
<evidence type="ECO:0000256" key="1">
    <source>
        <dbReference type="SAM" id="MobiDB-lite"/>
    </source>
</evidence>
<name>A0A098PUB3_9XANT</name>
<gene>
    <name evidence="2" type="ORF">GW15_0218770</name>
</gene>
<proteinExistence type="predicted"/>
<evidence type="ECO:0000313" key="3">
    <source>
        <dbReference type="Proteomes" id="UP000028012"/>
    </source>
</evidence>
<sequence length="85" mass="8792">MKGAGGRRWRVGAAEDRSGARVGRPYSASSVLSVAEPTAGLVRAVDAASRALFGRYAGCAAKAFFQGAAARAVATPRRIARRSRG</sequence>
<feature type="compositionally biased region" description="Basic residues" evidence="1">
    <location>
        <begin position="1"/>
        <end position="10"/>
    </location>
</feature>
<reference evidence="2 3" key="1">
    <citation type="submission" date="2014-09" db="EMBL/GenBank/DDBJ databases">
        <title>A draft genome sequence for Xanthomonas axonopodis pv. vasculorum NCPPB 900.</title>
        <authorList>
            <person name="Harrison J."/>
            <person name="Studholme D.J."/>
        </authorList>
    </citation>
    <scope>NUCLEOTIDE SEQUENCE [LARGE SCALE GENOMIC DNA]</scope>
    <source>
        <strain evidence="2 3">NCPPB 900</strain>
    </source>
</reference>
<organism evidence="2 3">
    <name type="scientific">Xanthomonas axonopodis pv. vasculorum</name>
    <dbReference type="NCBI Taxonomy" id="325777"/>
    <lineage>
        <taxon>Bacteria</taxon>
        <taxon>Pseudomonadati</taxon>
        <taxon>Pseudomonadota</taxon>
        <taxon>Gammaproteobacteria</taxon>
        <taxon>Lysobacterales</taxon>
        <taxon>Lysobacteraceae</taxon>
        <taxon>Xanthomonas</taxon>
    </lineage>
</organism>
<protein>
    <submittedName>
        <fullName evidence="2">Uncharacterized protein</fullName>
    </submittedName>
</protein>
<dbReference type="EMBL" id="JPHD02000120">
    <property type="protein sequence ID" value="KGE50709.1"/>
    <property type="molecule type" value="Genomic_DNA"/>
</dbReference>